<keyword evidence="2" id="KW-0131">Cell cycle</keyword>
<comment type="caution">
    <text evidence="2">The sequence shown here is derived from an EMBL/GenBank/DDBJ whole genome shotgun (WGS) entry which is preliminary data.</text>
</comment>
<dbReference type="EMBL" id="SNZH01000001">
    <property type="protein sequence ID" value="TDR48873.1"/>
    <property type="molecule type" value="Genomic_DNA"/>
</dbReference>
<dbReference type="RefSeq" id="WP_133816973.1">
    <property type="nucleotide sequence ID" value="NZ_SNZH01000001.1"/>
</dbReference>
<evidence type="ECO:0000256" key="1">
    <source>
        <dbReference type="SAM" id="Coils"/>
    </source>
</evidence>
<name>A0A4R6ZAB1_9GAMM</name>
<keyword evidence="3" id="KW-1185">Reference proteome</keyword>
<dbReference type="OrthoDB" id="6120894at2"/>
<keyword evidence="1" id="KW-0175">Coiled coil</keyword>
<gene>
    <name evidence="2" type="ORF">DFR29_101497</name>
</gene>
<accession>A0A4R6ZAB1</accession>
<keyword evidence="2" id="KW-0132">Cell division</keyword>
<protein>
    <submittedName>
        <fullName evidence="2">Cell division protein ZapB</fullName>
    </submittedName>
</protein>
<dbReference type="Proteomes" id="UP000295293">
    <property type="component" value="Unassembled WGS sequence"/>
</dbReference>
<dbReference type="GO" id="GO:0051301">
    <property type="term" value="P:cell division"/>
    <property type="evidence" value="ECO:0007669"/>
    <property type="project" value="UniProtKB-KW"/>
</dbReference>
<feature type="coiled-coil region" evidence="1">
    <location>
        <begin position="11"/>
        <end position="73"/>
    </location>
</feature>
<dbReference type="InterPro" id="IPR012662">
    <property type="entry name" value="CHP02449"/>
</dbReference>
<dbReference type="NCBIfam" id="TIGR02449">
    <property type="entry name" value="TIGR02449 family protein"/>
    <property type="match status" value="1"/>
</dbReference>
<reference evidence="2 3" key="1">
    <citation type="submission" date="2019-03" db="EMBL/GenBank/DDBJ databases">
        <title>Genomic Encyclopedia of Type Strains, Phase IV (KMG-IV): sequencing the most valuable type-strain genomes for metagenomic binning, comparative biology and taxonomic classification.</title>
        <authorList>
            <person name="Goeker M."/>
        </authorList>
    </citation>
    <scope>NUCLEOTIDE SEQUENCE [LARGE SCALE GENOMIC DNA]</scope>
    <source>
        <strain evidence="2 3">DSM 21667</strain>
    </source>
</reference>
<organism evidence="2 3">
    <name type="scientific">Tahibacter aquaticus</name>
    <dbReference type="NCBI Taxonomy" id="520092"/>
    <lineage>
        <taxon>Bacteria</taxon>
        <taxon>Pseudomonadati</taxon>
        <taxon>Pseudomonadota</taxon>
        <taxon>Gammaproteobacteria</taxon>
        <taxon>Lysobacterales</taxon>
        <taxon>Rhodanobacteraceae</taxon>
        <taxon>Tahibacter</taxon>
    </lineage>
</organism>
<dbReference type="AlphaFoldDB" id="A0A4R6ZAB1"/>
<dbReference type="Gene3D" id="1.20.5.340">
    <property type="match status" value="1"/>
</dbReference>
<sequence length="74" mass="8499">MPAANTTLADLHEVSARIDRLVEECRRLAEENRSLRQSQEQLANERALLLQKNEQARTRVEAMIARLKSLEQNA</sequence>
<evidence type="ECO:0000313" key="2">
    <source>
        <dbReference type="EMBL" id="TDR48873.1"/>
    </source>
</evidence>
<evidence type="ECO:0000313" key="3">
    <source>
        <dbReference type="Proteomes" id="UP000295293"/>
    </source>
</evidence>
<proteinExistence type="predicted"/>